<evidence type="ECO:0000313" key="2">
    <source>
        <dbReference type="Proteomes" id="UP000675881"/>
    </source>
</evidence>
<dbReference type="EMBL" id="HG994593">
    <property type="protein sequence ID" value="CAF2852119.1"/>
    <property type="molecule type" value="Genomic_DNA"/>
</dbReference>
<protein>
    <submittedName>
        <fullName evidence="1">(salmon louse) hypothetical protein</fullName>
    </submittedName>
</protein>
<sequence length="115" mass="13195">MVHKEFQTEKSLNSYNVHLKIKTDNLIDWDVIDDFTEIVLDEANLDETSCAEVDDFDESAFNNLASGRIQRWGLMFQAHNFTLLHRLDKLLGTGDNLSRLPLPKILIPFQFAQSG</sequence>
<organism evidence="1 2">
    <name type="scientific">Lepeophtheirus salmonis</name>
    <name type="common">Salmon louse</name>
    <name type="synonym">Caligus salmonis</name>
    <dbReference type="NCBI Taxonomy" id="72036"/>
    <lineage>
        <taxon>Eukaryota</taxon>
        <taxon>Metazoa</taxon>
        <taxon>Ecdysozoa</taxon>
        <taxon>Arthropoda</taxon>
        <taxon>Crustacea</taxon>
        <taxon>Multicrustacea</taxon>
        <taxon>Hexanauplia</taxon>
        <taxon>Copepoda</taxon>
        <taxon>Siphonostomatoida</taxon>
        <taxon>Caligidae</taxon>
        <taxon>Lepeophtheirus</taxon>
    </lineage>
</organism>
<keyword evidence="2" id="KW-1185">Reference proteome</keyword>
<gene>
    <name evidence="1" type="ORF">LSAA_4979</name>
</gene>
<reference evidence="1" key="1">
    <citation type="submission" date="2021-02" db="EMBL/GenBank/DDBJ databases">
        <authorList>
            <person name="Bekaert M."/>
        </authorList>
    </citation>
    <scope>NUCLEOTIDE SEQUENCE</scope>
    <source>
        <strain evidence="1">IoA-00</strain>
    </source>
</reference>
<name>A0A7R8H4P6_LEPSM</name>
<dbReference type="Proteomes" id="UP000675881">
    <property type="component" value="Chromosome 14"/>
</dbReference>
<proteinExistence type="predicted"/>
<accession>A0A7R8H4P6</accession>
<dbReference type="AlphaFoldDB" id="A0A7R8H4P6"/>
<evidence type="ECO:0000313" key="1">
    <source>
        <dbReference type="EMBL" id="CAF2852119.1"/>
    </source>
</evidence>